<evidence type="ECO:0000256" key="1">
    <source>
        <dbReference type="SAM" id="SignalP"/>
    </source>
</evidence>
<reference evidence="2 3" key="1">
    <citation type="submission" date="2022-12" db="EMBL/GenBank/DDBJ databases">
        <title>Dasania phycosphaerae sp. nov., isolated from particulate material of the south coast of Korea.</title>
        <authorList>
            <person name="Jiang Y."/>
        </authorList>
    </citation>
    <scope>NUCLEOTIDE SEQUENCE [LARGE SCALE GENOMIC DNA]</scope>
    <source>
        <strain evidence="2 3">GY-19</strain>
    </source>
</reference>
<feature type="signal peptide" evidence="1">
    <location>
        <begin position="1"/>
        <end position="27"/>
    </location>
</feature>
<proteinExistence type="predicted"/>
<gene>
    <name evidence="2" type="ORF">O0V09_07125</name>
</gene>
<dbReference type="Proteomes" id="UP001069090">
    <property type="component" value="Unassembled WGS sequence"/>
</dbReference>
<dbReference type="SUPFAM" id="SSF53850">
    <property type="entry name" value="Periplasmic binding protein-like II"/>
    <property type="match status" value="1"/>
</dbReference>
<evidence type="ECO:0000313" key="3">
    <source>
        <dbReference type="Proteomes" id="UP001069090"/>
    </source>
</evidence>
<dbReference type="RefSeq" id="WP_258331116.1">
    <property type="nucleotide sequence ID" value="NZ_JAPTGG010000004.1"/>
</dbReference>
<accession>A0A9J6RJU9</accession>
<dbReference type="AlphaFoldDB" id="A0A9J6RJU9"/>
<dbReference type="EMBL" id="JAPTGG010000004">
    <property type="protein sequence ID" value="MCZ0864966.1"/>
    <property type="molecule type" value="Genomic_DNA"/>
</dbReference>
<dbReference type="Gene3D" id="3.40.190.10">
    <property type="entry name" value="Periplasmic binding protein-like II"/>
    <property type="match status" value="2"/>
</dbReference>
<comment type="caution">
    <text evidence="2">The sequence shown here is derived from an EMBL/GenBank/DDBJ whole genome shotgun (WGS) entry which is preliminary data.</text>
</comment>
<keyword evidence="3" id="KW-1185">Reference proteome</keyword>
<protein>
    <submittedName>
        <fullName evidence="2">Transporter substrate-binding domain-containing protein</fullName>
    </submittedName>
</protein>
<sequence length="262" mass="30400">MKTGLGHFIKYGFCALLALLLAATTRAELSDGQPLDNRVIQVRSENWYGYSEAGEGYLFLLLRAAFEPLGYQLQFKFCPWKRCVQDVMESRADIIVSVYDDESFMGQYMQVNRYPVFIERIAVAFKAQRWPQWQGQQTMSGGTLGMLRGYDLHKQLAVPVKLQEVSSDTQLWKLLVADRVDFIIEGIMPLQVYSERFTQHPGQFRIEHVYQKESYLGFGRSERAKTLLQQFDTQLRKLYQQGEVQALQKQFGLDWLSPIELQ</sequence>
<evidence type="ECO:0000313" key="2">
    <source>
        <dbReference type="EMBL" id="MCZ0864966.1"/>
    </source>
</evidence>
<keyword evidence="1" id="KW-0732">Signal</keyword>
<organism evidence="2 3">
    <name type="scientific">Dasania phycosphaerae</name>
    <dbReference type="NCBI Taxonomy" id="2950436"/>
    <lineage>
        <taxon>Bacteria</taxon>
        <taxon>Pseudomonadati</taxon>
        <taxon>Pseudomonadota</taxon>
        <taxon>Gammaproteobacteria</taxon>
        <taxon>Cellvibrionales</taxon>
        <taxon>Spongiibacteraceae</taxon>
        <taxon>Dasania</taxon>
    </lineage>
</organism>
<feature type="chain" id="PRO_5039915961" evidence="1">
    <location>
        <begin position="28"/>
        <end position="262"/>
    </location>
</feature>
<name>A0A9J6RJU9_9GAMM</name>